<name>A0A9D4NJC1_DREPO</name>
<accession>A0A9D4NJC1</accession>
<organism evidence="1 2">
    <name type="scientific">Dreissena polymorpha</name>
    <name type="common">Zebra mussel</name>
    <name type="synonym">Mytilus polymorpha</name>
    <dbReference type="NCBI Taxonomy" id="45954"/>
    <lineage>
        <taxon>Eukaryota</taxon>
        <taxon>Metazoa</taxon>
        <taxon>Spiralia</taxon>
        <taxon>Lophotrochozoa</taxon>
        <taxon>Mollusca</taxon>
        <taxon>Bivalvia</taxon>
        <taxon>Autobranchia</taxon>
        <taxon>Heteroconchia</taxon>
        <taxon>Euheterodonta</taxon>
        <taxon>Imparidentia</taxon>
        <taxon>Neoheterodontei</taxon>
        <taxon>Myida</taxon>
        <taxon>Dreissenoidea</taxon>
        <taxon>Dreissenidae</taxon>
        <taxon>Dreissena</taxon>
    </lineage>
</organism>
<comment type="caution">
    <text evidence="1">The sequence shown here is derived from an EMBL/GenBank/DDBJ whole genome shotgun (WGS) entry which is preliminary data.</text>
</comment>
<reference evidence="1" key="2">
    <citation type="submission" date="2020-11" db="EMBL/GenBank/DDBJ databases">
        <authorList>
            <person name="McCartney M.A."/>
            <person name="Auch B."/>
            <person name="Kono T."/>
            <person name="Mallez S."/>
            <person name="Becker A."/>
            <person name="Gohl D.M."/>
            <person name="Silverstein K.A.T."/>
            <person name="Koren S."/>
            <person name="Bechman K.B."/>
            <person name="Herman A."/>
            <person name="Abrahante J.E."/>
            <person name="Garbe J."/>
        </authorList>
    </citation>
    <scope>NUCLEOTIDE SEQUENCE</scope>
    <source>
        <strain evidence="1">Duluth1</strain>
        <tissue evidence="1">Whole animal</tissue>
    </source>
</reference>
<proteinExistence type="predicted"/>
<dbReference type="EMBL" id="JAIWYP010000001">
    <property type="protein sequence ID" value="KAH3896510.1"/>
    <property type="molecule type" value="Genomic_DNA"/>
</dbReference>
<evidence type="ECO:0000313" key="2">
    <source>
        <dbReference type="Proteomes" id="UP000828390"/>
    </source>
</evidence>
<keyword evidence="2" id="KW-1185">Reference proteome</keyword>
<gene>
    <name evidence="1" type="ORF">DPMN_020687</name>
</gene>
<evidence type="ECO:0000313" key="1">
    <source>
        <dbReference type="EMBL" id="KAH3896510.1"/>
    </source>
</evidence>
<reference evidence="1" key="1">
    <citation type="journal article" date="2019" name="bioRxiv">
        <title>The Genome of the Zebra Mussel, Dreissena polymorpha: A Resource for Invasive Species Research.</title>
        <authorList>
            <person name="McCartney M.A."/>
            <person name="Auch B."/>
            <person name="Kono T."/>
            <person name="Mallez S."/>
            <person name="Zhang Y."/>
            <person name="Obille A."/>
            <person name="Becker A."/>
            <person name="Abrahante J.E."/>
            <person name="Garbe J."/>
            <person name="Badalamenti J.P."/>
            <person name="Herman A."/>
            <person name="Mangelson H."/>
            <person name="Liachko I."/>
            <person name="Sullivan S."/>
            <person name="Sone E.D."/>
            <person name="Koren S."/>
            <person name="Silverstein K.A.T."/>
            <person name="Beckman K.B."/>
            <person name="Gohl D.M."/>
        </authorList>
    </citation>
    <scope>NUCLEOTIDE SEQUENCE</scope>
    <source>
        <strain evidence="1">Duluth1</strain>
        <tissue evidence="1">Whole animal</tissue>
    </source>
</reference>
<dbReference type="Proteomes" id="UP000828390">
    <property type="component" value="Unassembled WGS sequence"/>
</dbReference>
<sequence length="69" mass="7914">MESSLESFRGVAQKWFVDRLRLNVNPNALRRLGKLACLQLAYAYYGCSLYSNDVNNRLLYDGVLRMPGL</sequence>
<dbReference type="AlphaFoldDB" id="A0A9D4NJC1"/>
<protein>
    <submittedName>
        <fullName evidence="1">Uncharacterized protein</fullName>
    </submittedName>
</protein>